<evidence type="ECO:0000313" key="2">
    <source>
        <dbReference type="Proteomes" id="UP000024635"/>
    </source>
</evidence>
<dbReference type="EMBL" id="JARK01001346">
    <property type="protein sequence ID" value="EYC26184.1"/>
    <property type="molecule type" value="Genomic_DNA"/>
</dbReference>
<proteinExistence type="predicted"/>
<sequence length="99" mass="11349">MKLTIYWSLVVYLGKAQDEEVYNKDSSSCIVLGPKSLRTEDFASSPQRSEQQGLTSHWNRRKFCQHMRKRSETMLCANLFGFSHCIDSDGKNETPAKSL</sequence>
<name>A0A016VEX8_9BILA</name>
<evidence type="ECO:0000313" key="1">
    <source>
        <dbReference type="EMBL" id="EYC26184.1"/>
    </source>
</evidence>
<accession>A0A016VEX8</accession>
<gene>
    <name evidence="1" type="primary">Acey_s0010.g1006</name>
    <name evidence="1" type="ORF">Y032_0010g1006</name>
</gene>
<keyword evidence="2" id="KW-1185">Reference proteome</keyword>
<dbReference type="AlphaFoldDB" id="A0A016VEX8"/>
<protein>
    <submittedName>
        <fullName evidence="1">Uncharacterized protein</fullName>
    </submittedName>
</protein>
<dbReference type="Proteomes" id="UP000024635">
    <property type="component" value="Unassembled WGS sequence"/>
</dbReference>
<organism evidence="1 2">
    <name type="scientific">Ancylostoma ceylanicum</name>
    <dbReference type="NCBI Taxonomy" id="53326"/>
    <lineage>
        <taxon>Eukaryota</taxon>
        <taxon>Metazoa</taxon>
        <taxon>Ecdysozoa</taxon>
        <taxon>Nematoda</taxon>
        <taxon>Chromadorea</taxon>
        <taxon>Rhabditida</taxon>
        <taxon>Rhabditina</taxon>
        <taxon>Rhabditomorpha</taxon>
        <taxon>Strongyloidea</taxon>
        <taxon>Ancylostomatidae</taxon>
        <taxon>Ancylostomatinae</taxon>
        <taxon>Ancylostoma</taxon>
    </lineage>
</organism>
<comment type="caution">
    <text evidence="1">The sequence shown here is derived from an EMBL/GenBank/DDBJ whole genome shotgun (WGS) entry which is preliminary data.</text>
</comment>
<reference evidence="2" key="1">
    <citation type="journal article" date="2015" name="Nat. Genet.">
        <title>The genome and transcriptome of the zoonotic hookworm Ancylostoma ceylanicum identify infection-specific gene families.</title>
        <authorList>
            <person name="Schwarz E.M."/>
            <person name="Hu Y."/>
            <person name="Antoshechkin I."/>
            <person name="Miller M.M."/>
            <person name="Sternberg P.W."/>
            <person name="Aroian R.V."/>
        </authorList>
    </citation>
    <scope>NUCLEOTIDE SEQUENCE</scope>
    <source>
        <strain evidence="2">HY135</strain>
    </source>
</reference>